<dbReference type="OrthoDB" id="7690529at2"/>
<protein>
    <recommendedName>
        <fullName evidence="3">Lipoprotein</fullName>
    </recommendedName>
</protein>
<name>A0A0Q0UNP1_RHOCA</name>
<organism evidence="1 2">
    <name type="scientific">Rhodobacter capsulatus</name>
    <name type="common">Rhodopseudomonas capsulata</name>
    <dbReference type="NCBI Taxonomy" id="1061"/>
    <lineage>
        <taxon>Bacteria</taxon>
        <taxon>Pseudomonadati</taxon>
        <taxon>Pseudomonadota</taxon>
        <taxon>Alphaproteobacteria</taxon>
        <taxon>Rhodobacterales</taxon>
        <taxon>Rhodobacter group</taxon>
        <taxon>Rhodobacter</taxon>
    </lineage>
</organism>
<reference evidence="1 2" key="1">
    <citation type="submission" date="2016-10" db="EMBL/GenBank/DDBJ databases">
        <authorList>
            <person name="de Groot N.N."/>
        </authorList>
    </citation>
    <scope>NUCLEOTIDE SEQUENCE [LARGE SCALE GENOMIC DNA]</scope>
    <source>
        <strain evidence="2">DSM 938 / 37b4</strain>
    </source>
</reference>
<dbReference type="EMBL" id="FNAY01000001">
    <property type="protein sequence ID" value="SDE42093.1"/>
    <property type="molecule type" value="Genomic_DNA"/>
</dbReference>
<dbReference type="PROSITE" id="PS51257">
    <property type="entry name" value="PROKAR_LIPOPROTEIN"/>
    <property type="match status" value="1"/>
</dbReference>
<evidence type="ECO:0000313" key="1">
    <source>
        <dbReference type="EMBL" id="SDE42093.1"/>
    </source>
</evidence>
<sequence length="91" mass="10176">MRDTLNKSLEVLIWIATTLMVVGACYLGAMVIRLSGVPGVPDPSWVMVFGFLMIIFGVTMSFVFAGICFQIMDIRTFTKHAAFALRMPQKR</sequence>
<proteinExistence type="predicted"/>
<dbReference type="AlphaFoldDB" id="A0A0Q0UNP1"/>
<dbReference type="RefSeq" id="WP_055209870.1">
    <property type="nucleotide sequence ID" value="NZ_CP061202.1"/>
</dbReference>
<evidence type="ECO:0008006" key="3">
    <source>
        <dbReference type="Google" id="ProtNLM"/>
    </source>
</evidence>
<evidence type="ECO:0000313" key="2">
    <source>
        <dbReference type="Proteomes" id="UP000183812"/>
    </source>
</evidence>
<dbReference type="Proteomes" id="UP000183812">
    <property type="component" value="Unassembled WGS sequence"/>
</dbReference>
<gene>
    <name evidence="1" type="ORF">SAMN04244550_00362</name>
</gene>
<accession>A0A0Q0UNP1</accession>